<dbReference type="PANTHER" id="PTHR43132">
    <property type="entry name" value="ARSENICAL RESISTANCE OPERON REPRESSOR ARSR-RELATED"/>
    <property type="match status" value="1"/>
</dbReference>
<evidence type="ECO:0000313" key="5">
    <source>
        <dbReference type="EMBL" id="MFC4854405.1"/>
    </source>
</evidence>
<dbReference type="SMART" id="SM00418">
    <property type="entry name" value="HTH_ARSR"/>
    <property type="match status" value="1"/>
</dbReference>
<sequence length="326" mass="35036">MLRFVADRDDLLNSRFALSPVTELENLLRKLTGRRRAALPPAWSARLTPAFQRLRAETALDAVLALQSDRYGAAFVVQPPASMAQTIDGDLAALRATPLAQARKEIADCLARSPTTDRKVLAVLNDEHAPKIMAEAMAAAWHELVAPDWPALRAVLERDVVYRGGLLSTGGWQAAFAGLHKRLAWRDGALELARLEDGTHHLEGAGMLLVPSVFVWPHIGAYTDPPWPRTLVYPARGTAALWDPGPATPPDALASLLGRSRARLLVSLSDPASTTQLATSLGMATGAVGDHLAVLRNAGLVTRARSGRSVLYRRTPLGDALTGDTP</sequence>
<dbReference type="InterPro" id="IPR051011">
    <property type="entry name" value="Metal_resp_trans_reg"/>
</dbReference>
<dbReference type="InterPro" id="IPR011991">
    <property type="entry name" value="ArsR-like_HTH"/>
</dbReference>
<dbReference type="EMBL" id="JBHSIS010000006">
    <property type="protein sequence ID" value="MFC4854405.1"/>
    <property type="molecule type" value="Genomic_DNA"/>
</dbReference>
<dbReference type="SUPFAM" id="SSF46785">
    <property type="entry name" value="Winged helix' DNA-binding domain"/>
    <property type="match status" value="1"/>
</dbReference>
<dbReference type="Pfam" id="PF01022">
    <property type="entry name" value="HTH_5"/>
    <property type="match status" value="1"/>
</dbReference>
<name>A0ABV9RYN5_9PSEU</name>
<dbReference type="RefSeq" id="WP_378056351.1">
    <property type="nucleotide sequence ID" value="NZ_JBHSIS010000006.1"/>
</dbReference>
<evidence type="ECO:0000256" key="2">
    <source>
        <dbReference type="ARBA" id="ARBA00023125"/>
    </source>
</evidence>
<dbReference type="Proteomes" id="UP001595859">
    <property type="component" value="Unassembled WGS sequence"/>
</dbReference>
<dbReference type="InterPro" id="IPR036390">
    <property type="entry name" value="WH_DNA-bd_sf"/>
</dbReference>
<evidence type="ECO:0000256" key="1">
    <source>
        <dbReference type="ARBA" id="ARBA00023015"/>
    </source>
</evidence>
<dbReference type="InterPro" id="IPR036388">
    <property type="entry name" value="WH-like_DNA-bd_sf"/>
</dbReference>
<organism evidence="5 6">
    <name type="scientific">Actinophytocola glycyrrhizae</name>
    <dbReference type="NCBI Taxonomy" id="2044873"/>
    <lineage>
        <taxon>Bacteria</taxon>
        <taxon>Bacillati</taxon>
        <taxon>Actinomycetota</taxon>
        <taxon>Actinomycetes</taxon>
        <taxon>Pseudonocardiales</taxon>
        <taxon>Pseudonocardiaceae</taxon>
    </lineage>
</organism>
<dbReference type="InterPro" id="IPR001845">
    <property type="entry name" value="HTH_ArsR_DNA-bd_dom"/>
</dbReference>
<evidence type="ECO:0000256" key="3">
    <source>
        <dbReference type="ARBA" id="ARBA00023163"/>
    </source>
</evidence>
<evidence type="ECO:0000313" key="6">
    <source>
        <dbReference type="Proteomes" id="UP001595859"/>
    </source>
</evidence>
<dbReference type="PANTHER" id="PTHR43132:SF6">
    <property type="entry name" value="HTH-TYPE TRANSCRIPTIONAL REPRESSOR CZRA"/>
    <property type="match status" value="1"/>
</dbReference>
<reference evidence="6" key="1">
    <citation type="journal article" date="2019" name="Int. J. Syst. Evol. Microbiol.">
        <title>The Global Catalogue of Microorganisms (GCM) 10K type strain sequencing project: providing services to taxonomists for standard genome sequencing and annotation.</title>
        <authorList>
            <consortium name="The Broad Institute Genomics Platform"/>
            <consortium name="The Broad Institute Genome Sequencing Center for Infectious Disease"/>
            <person name="Wu L."/>
            <person name="Ma J."/>
        </authorList>
    </citation>
    <scope>NUCLEOTIDE SEQUENCE [LARGE SCALE GENOMIC DNA]</scope>
    <source>
        <strain evidence="6">ZS-22-S1</strain>
    </source>
</reference>
<accession>A0ABV9RYN5</accession>
<feature type="domain" description="HTH arsR-type" evidence="4">
    <location>
        <begin position="251"/>
        <end position="322"/>
    </location>
</feature>
<dbReference type="CDD" id="cd00090">
    <property type="entry name" value="HTH_ARSR"/>
    <property type="match status" value="1"/>
</dbReference>
<comment type="caution">
    <text evidence="5">The sequence shown here is derived from an EMBL/GenBank/DDBJ whole genome shotgun (WGS) entry which is preliminary data.</text>
</comment>
<keyword evidence="1" id="KW-0805">Transcription regulation</keyword>
<gene>
    <name evidence="5" type="ORF">ACFPCV_12900</name>
</gene>
<keyword evidence="2" id="KW-0238">DNA-binding</keyword>
<proteinExistence type="predicted"/>
<evidence type="ECO:0000259" key="4">
    <source>
        <dbReference type="SMART" id="SM00418"/>
    </source>
</evidence>
<dbReference type="InterPro" id="IPR045981">
    <property type="entry name" value="DUF5937"/>
</dbReference>
<keyword evidence="3" id="KW-0804">Transcription</keyword>
<dbReference type="Gene3D" id="1.10.10.10">
    <property type="entry name" value="Winged helix-like DNA-binding domain superfamily/Winged helix DNA-binding domain"/>
    <property type="match status" value="1"/>
</dbReference>
<dbReference type="Pfam" id="PF19361">
    <property type="entry name" value="DUF5937"/>
    <property type="match status" value="1"/>
</dbReference>
<protein>
    <submittedName>
        <fullName evidence="5">DUF5937 family protein</fullName>
    </submittedName>
</protein>
<keyword evidence="6" id="KW-1185">Reference proteome</keyword>